<evidence type="ECO:0000256" key="1">
    <source>
        <dbReference type="SAM" id="MobiDB-lite"/>
    </source>
</evidence>
<dbReference type="OrthoDB" id="4074965at2759"/>
<feature type="transmembrane region" description="Helical" evidence="2">
    <location>
        <begin position="53"/>
        <end position="73"/>
    </location>
</feature>
<feature type="compositionally biased region" description="Polar residues" evidence="1">
    <location>
        <begin position="132"/>
        <end position="147"/>
    </location>
</feature>
<name>A0A9P9AH99_9HYPO</name>
<dbReference type="Proteomes" id="UP000777438">
    <property type="component" value="Unassembled WGS sequence"/>
</dbReference>
<feature type="region of interest" description="Disordered" evidence="1">
    <location>
        <begin position="132"/>
        <end position="155"/>
    </location>
</feature>
<accession>A0A9P9AH99</accession>
<keyword evidence="2" id="KW-1133">Transmembrane helix</keyword>
<comment type="caution">
    <text evidence="3">The sequence shown here is derived from an EMBL/GenBank/DDBJ whole genome shotgun (WGS) entry which is preliminary data.</text>
</comment>
<organism evidence="3 4">
    <name type="scientific">Thelonectria olida</name>
    <dbReference type="NCBI Taxonomy" id="1576542"/>
    <lineage>
        <taxon>Eukaryota</taxon>
        <taxon>Fungi</taxon>
        <taxon>Dikarya</taxon>
        <taxon>Ascomycota</taxon>
        <taxon>Pezizomycotina</taxon>
        <taxon>Sordariomycetes</taxon>
        <taxon>Hypocreomycetidae</taxon>
        <taxon>Hypocreales</taxon>
        <taxon>Nectriaceae</taxon>
        <taxon>Thelonectria</taxon>
    </lineage>
</organism>
<feature type="transmembrane region" description="Helical" evidence="2">
    <location>
        <begin position="79"/>
        <end position="101"/>
    </location>
</feature>
<evidence type="ECO:0000256" key="2">
    <source>
        <dbReference type="SAM" id="Phobius"/>
    </source>
</evidence>
<sequence>MADSGAVHKIVSVVGNLTIAGVNMDGRLVYTMVVAGIGIVYSICFCPPLDALFTGFPFDFILFIMWLVAFCLLETWRTVLAFSFIAWFLHLISGILGLYVFRHYVLVKDMVHSAKQQMRKMSHSNYTSNGYNRDSTNMEPAQEQQIDPVQPRSEV</sequence>
<reference evidence="3 4" key="1">
    <citation type="journal article" date="2021" name="Nat. Commun.">
        <title>Genetic determinants of endophytism in the Arabidopsis root mycobiome.</title>
        <authorList>
            <person name="Mesny F."/>
            <person name="Miyauchi S."/>
            <person name="Thiergart T."/>
            <person name="Pickel B."/>
            <person name="Atanasova L."/>
            <person name="Karlsson M."/>
            <person name="Huettel B."/>
            <person name="Barry K.W."/>
            <person name="Haridas S."/>
            <person name="Chen C."/>
            <person name="Bauer D."/>
            <person name="Andreopoulos W."/>
            <person name="Pangilinan J."/>
            <person name="LaButti K."/>
            <person name="Riley R."/>
            <person name="Lipzen A."/>
            <person name="Clum A."/>
            <person name="Drula E."/>
            <person name="Henrissat B."/>
            <person name="Kohler A."/>
            <person name="Grigoriev I.V."/>
            <person name="Martin F.M."/>
            <person name="Hacquard S."/>
        </authorList>
    </citation>
    <scope>NUCLEOTIDE SEQUENCE [LARGE SCALE GENOMIC DNA]</scope>
    <source>
        <strain evidence="3 4">MPI-CAGE-CH-0241</strain>
    </source>
</reference>
<protein>
    <submittedName>
        <fullName evidence="3">Uncharacterized protein</fullName>
    </submittedName>
</protein>
<gene>
    <name evidence="3" type="ORF">B0T10DRAFT_533697</name>
</gene>
<evidence type="ECO:0000313" key="4">
    <source>
        <dbReference type="Proteomes" id="UP000777438"/>
    </source>
</evidence>
<feature type="transmembrane region" description="Helical" evidence="2">
    <location>
        <begin position="28"/>
        <end position="46"/>
    </location>
</feature>
<evidence type="ECO:0000313" key="3">
    <source>
        <dbReference type="EMBL" id="KAH6870926.1"/>
    </source>
</evidence>
<keyword evidence="2" id="KW-0812">Transmembrane</keyword>
<proteinExistence type="predicted"/>
<dbReference type="AlphaFoldDB" id="A0A9P9AH99"/>
<keyword evidence="4" id="KW-1185">Reference proteome</keyword>
<keyword evidence="2" id="KW-0472">Membrane</keyword>
<dbReference type="EMBL" id="JAGPYM010000062">
    <property type="protein sequence ID" value="KAH6870926.1"/>
    <property type="molecule type" value="Genomic_DNA"/>
</dbReference>